<gene>
    <name evidence="1" type="ORF">HGH92_27610</name>
</gene>
<reference evidence="1 2" key="1">
    <citation type="submission" date="2020-04" db="EMBL/GenBank/DDBJ databases">
        <authorList>
            <person name="Yin C."/>
        </authorList>
    </citation>
    <scope>NUCLEOTIDE SEQUENCE [LARGE SCALE GENOMIC DNA]</scope>
    <source>
        <strain evidence="1 2">Ae27</strain>
    </source>
</reference>
<dbReference type="RefSeq" id="WP_168874039.1">
    <property type="nucleotide sequence ID" value="NZ_JABAIA010000003.1"/>
</dbReference>
<name>A0A847S170_9BACT</name>
<protein>
    <submittedName>
        <fullName evidence="1">Uncharacterized protein</fullName>
    </submittedName>
</protein>
<comment type="caution">
    <text evidence="1">The sequence shown here is derived from an EMBL/GenBank/DDBJ whole genome shotgun (WGS) entry which is preliminary data.</text>
</comment>
<organism evidence="1 2">
    <name type="scientific">Chitinophaga varians</name>
    <dbReference type="NCBI Taxonomy" id="2202339"/>
    <lineage>
        <taxon>Bacteria</taxon>
        <taxon>Pseudomonadati</taxon>
        <taxon>Bacteroidota</taxon>
        <taxon>Chitinophagia</taxon>
        <taxon>Chitinophagales</taxon>
        <taxon>Chitinophagaceae</taxon>
        <taxon>Chitinophaga</taxon>
    </lineage>
</organism>
<accession>A0A847S170</accession>
<keyword evidence="2" id="KW-1185">Reference proteome</keyword>
<evidence type="ECO:0000313" key="1">
    <source>
        <dbReference type="EMBL" id="NLR68104.1"/>
    </source>
</evidence>
<sequence>MHFTFLHPFKLKLHDDHSLVPLHTAPHNTGEGGEFLDDALRMEDLFLAADDNSTAQMNNA</sequence>
<evidence type="ECO:0000313" key="2">
    <source>
        <dbReference type="Proteomes" id="UP000570474"/>
    </source>
</evidence>
<dbReference type="EMBL" id="JABAIA010000003">
    <property type="protein sequence ID" value="NLR68104.1"/>
    <property type="molecule type" value="Genomic_DNA"/>
</dbReference>
<dbReference type="AlphaFoldDB" id="A0A847S170"/>
<proteinExistence type="predicted"/>
<dbReference type="Proteomes" id="UP000570474">
    <property type="component" value="Unassembled WGS sequence"/>
</dbReference>